<dbReference type="RefSeq" id="WP_285630469.1">
    <property type="nucleotide sequence ID" value="NZ_BAAAUK010000001.1"/>
</dbReference>
<proteinExistence type="predicted"/>
<dbReference type="PANTHER" id="PTHR24421:SF10">
    <property type="entry name" value="NITRATE_NITRITE SENSOR PROTEIN NARQ"/>
    <property type="match status" value="1"/>
</dbReference>
<feature type="transmembrane region" description="Helical" evidence="9">
    <location>
        <begin position="144"/>
        <end position="165"/>
    </location>
</feature>
<dbReference type="EC" id="2.7.13.3" evidence="2"/>
<feature type="domain" description="Signal transduction histidine kinase subgroup 3 dimerisation and phosphoacceptor" evidence="10">
    <location>
        <begin position="190"/>
        <end position="256"/>
    </location>
</feature>
<keyword evidence="9" id="KW-0472">Membrane</keyword>
<feature type="transmembrane region" description="Helical" evidence="9">
    <location>
        <begin position="12"/>
        <end position="31"/>
    </location>
</feature>
<dbReference type="Gene3D" id="1.20.5.1930">
    <property type="match status" value="1"/>
</dbReference>
<evidence type="ECO:0000256" key="3">
    <source>
        <dbReference type="ARBA" id="ARBA00022553"/>
    </source>
</evidence>
<name>A0ABQ5NDD7_9MICO</name>
<evidence type="ECO:0000256" key="6">
    <source>
        <dbReference type="ARBA" id="ARBA00022777"/>
    </source>
</evidence>
<organism evidence="11 12">
    <name type="scientific">Microbacterium arabinogalactanolyticum</name>
    <dbReference type="NCBI Taxonomy" id="69365"/>
    <lineage>
        <taxon>Bacteria</taxon>
        <taxon>Bacillati</taxon>
        <taxon>Actinomycetota</taxon>
        <taxon>Actinomycetes</taxon>
        <taxon>Micrococcales</taxon>
        <taxon>Microbacteriaceae</taxon>
        <taxon>Microbacterium</taxon>
    </lineage>
</organism>
<keyword evidence="8" id="KW-0902">Two-component regulatory system</keyword>
<evidence type="ECO:0000313" key="12">
    <source>
        <dbReference type="Proteomes" id="UP001165068"/>
    </source>
</evidence>
<keyword evidence="6" id="KW-0418">Kinase</keyword>
<reference evidence="11" key="1">
    <citation type="submission" date="2022-08" db="EMBL/GenBank/DDBJ databases">
        <title>Draft genome sequence of Microbacterium arabinogalactanolyticum JCM 9171.</title>
        <authorList>
            <person name="Fujita K."/>
            <person name="Ishiwata A."/>
            <person name="Fushinobu S."/>
        </authorList>
    </citation>
    <scope>NUCLEOTIDE SEQUENCE</scope>
    <source>
        <strain evidence="11">JCM 9171</strain>
    </source>
</reference>
<evidence type="ECO:0000256" key="8">
    <source>
        <dbReference type="ARBA" id="ARBA00023012"/>
    </source>
</evidence>
<feature type="transmembrane region" description="Helical" evidence="9">
    <location>
        <begin position="63"/>
        <end position="81"/>
    </location>
</feature>
<keyword evidence="9" id="KW-1133">Transmembrane helix</keyword>
<evidence type="ECO:0000256" key="9">
    <source>
        <dbReference type="SAM" id="Phobius"/>
    </source>
</evidence>
<keyword evidence="7" id="KW-0067">ATP-binding</keyword>
<evidence type="ECO:0000256" key="7">
    <source>
        <dbReference type="ARBA" id="ARBA00022840"/>
    </source>
</evidence>
<evidence type="ECO:0000313" key="11">
    <source>
        <dbReference type="EMBL" id="GLC83811.1"/>
    </source>
</evidence>
<dbReference type="InterPro" id="IPR050482">
    <property type="entry name" value="Sensor_HK_TwoCompSys"/>
</dbReference>
<evidence type="ECO:0000256" key="1">
    <source>
        <dbReference type="ARBA" id="ARBA00000085"/>
    </source>
</evidence>
<evidence type="ECO:0000256" key="4">
    <source>
        <dbReference type="ARBA" id="ARBA00022679"/>
    </source>
</evidence>
<evidence type="ECO:0000259" key="10">
    <source>
        <dbReference type="Pfam" id="PF07730"/>
    </source>
</evidence>
<comment type="caution">
    <text evidence="11">The sequence shown here is derived from an EMBL/GenBank/DDBJ whole genome shotgun (WGS) entry which is preliminary data.</text>
</comment>
<dbReference type="Gene3D" id="3.30.565.10">
    <property type="entry name" value="Histidine kinase-like ATPase, C-terminal domain"/>
    <property type="match status" value="1"/>
</dbReference>
<dbReference type="InterPro" id="IPR011712">
    <property type="entry name" value="Sig_transdc_His_kin_sub3_dim/P"/>
</dbReference>
<feature type="transmembrane region" description="Helical" evidence="9">
    <location>
        <begin position="87"/>
        <end position="107"/>
    </location>
</feature>
<dbReference type="CDD" id="cd16917">
    <property type="entry name" value="HATPase_UhpB-NarQ-NarX-like"/>
    <property type="match status" value="1"/>
</dbReference>
<evidence type="ECO:0000256" key="5">
    <source>
        <dbReference type="ARBA" id="ARBA00022741"/>
    </source>
</evidence>
<protein>
    <recommendedName>
        <fullName evidence="2">histidine kinase</fullName>
        <ecNumber evidence="2">2.7.13.3</ecNumber>
    </recommendedName>
</protein>
<keyword evidence="3" id="KW-0597">Phosphoprotein</keyword>
<dbReference type="SUPFAM" id="SSF55874">
    <property type="entry name" value="ATPase domain of HSP90 chaperone/DNA topoisomerase II/histidine kinase"/>
    <property type="match status" value="1"/>
</dbReference>
<keyword evidence="9" id="KW-0812">Transmembrane</keyword>
<keyword evidence="5" id="KW-0547">Nucleotide-binding</keyword>
<dbReference type="PANTHER" id="PTHR24421">
    <property type="entry name" value="NITRATE/NITRITE SENSOR PROTEIN NARX-RELATED"/>
    <property type="match status" value="1"/>
</dbReference>
<feature type="transmembrane region" description="Helical" evidence="9">
    <location>
        <begin position="37"/>
        <end position="56"/>
    </location>
</feature>
<evidence type="ECO:0000256" key="2">
    <source>
        <dbReference type="ARBA" id="ARBA00012438"/>
    </source>
</evidence>
<dbReference type="Proteomes" id="UP001165068">
    <property type="component" value="Unassembled WGS sequence"/>
</dbReference>
<sequence length="395" mass="41290">MSAARERPSRRIVALWALVVALYATLVPIQIALYGVAVPAAFLLGAGVCAAPALAVHRPRSALALFLVTAFVLPLTASPARASFAPWPWSVPALIAFALLVVILSVLHGWRLSLIALLLGMMASLTAPLLMPSVTSADATGADLIVTASIAAGALLVGVLLAGRLRLGAELSREREHVAQEQSRRELAEERTRIARELHDVVAHSMSLIQVQASTARYRAPDLPDEAVAEFESIAASARGALGEMRRILGVLRTEDHTAELAPQRGLDDVPALVETTRRAGAAVELTQDVDGDIAVAAQIAVYRIVQESLSNALRHAPDSAIVVSVSTGAEDVSVLVRNAPAAPPASTSGGHGLRGMTERAALLGGELRAGVDGNGWLVSARIPRHPADAPEGTP</sequence>
<dbReference type="EMBL" id="BRZC01000002">
    <property type="protein sequence ID" value="GLC83811.1"/>
    <property type="molecule type" value="Genomic_DNA"/>
</dbReference>
<keyword evidence="12" id="KW-1185">Reference proteome</keyword>
<comment type="catalytic activity">
    <reaction evidence="1">
        <text>ATP + protein L-histidine = ADP + protein N-phospho-L-histidine.</text>
        <dbReference type="EC" id="2.7.13.3"/>
    </reaction>
</comment>
<accession>A0ABQ5NDD7</accession>
<dbReference type="Pfam" id="PF07730">
    <property type="entry name" value="HisKA_3"/>
    <property type="match status" value="1"/>
</dbReference>
<feature type="transmembrane region" description="Helical" evidence="9">
    <location>
        <begin position="114"/>
        <end position="132"/>
    </location>
</feature>
<keyword evidence="4" id="KW-0808">Transferase</keyword>
<dbReference type="InterPro" id="IPR036890">
    <property type="entry name" value="HATPase_C_sf"/>
</dbReference>
<gene>
    <name evidence="11" type="ORF">MIAR_03990</name>
</gene>